<dbReference type="GO" id="GO:0006406">
    <property type="term" value="P:mRNA export from nucleus"/>
    <property type="evidence" value="ECO:0007669"/>
    <property type="project" value="TreeGrafter"/>
</dbReference>
<reference evidence="3" key="1">
    <citation type="journal article" date="2021" name="Nat. Commun.">
        <title>Genetic determinants of endophytism in the Arabidopsis root mycobiome.</title>
        <authorList>
            <person name="Mesny F."/>
            <person name="Miyauchi S."/>
            <person name="Thiergart T."/>
            <person name="Pickel B."/>
            <person name="Atanasova L."/>
            <person name="Karlsson M."/>
            <person name="Huettel B."/>
            <person name="Barry K.W."/>
            <person name="Haridas S."/>
            <person name="Chen C."/>
            <person name="Bauer D."/>
            <person name="Andreopoulos W."/>
            <person name="Pangilinan J."/>
            <person name="LaButti K."/>
            <person name="Riley R."/>
            <person name="Lipzen A."/>
            <person name="Clum A."/>
            <person name="Drula E."/>
            <person name="Henrissat B."/>
            <person name="Kohler A."/>
            <person name="Grigoriev I.V."/>
            <person name="Martin F.M."/>
            <person name="Hacquard S."/>
        </authorList>
    </citation>
    <scope>NUCLEOTIDE SEQUENCE</scope>
    <source>
        <strain evidence="3">MPI-SDFR-AT-0117</strain>
    </source>
</reference>
<feature type="region of interest" description="Disordered" evidence="1">
    <location>
        <begin position="679"/>
        <end position="739"/>
    </location>
</feature>
<dbReference type="EMBL" id="JAGSXJ010000013">
    <property type="protein sequence ID" value="KAH6686343.1"/>
    <property type="molecule type" value="Genomic_DNA"/>
</dbReference>
<dbReference type="OrthoDB" id="264795at2759"/>
<dbReference type="GO" id="GO:0005737">
    <property type="term" value="C:cytoplasm"/>
    <property type="evidence" value="ECO:0007669"/>
    <property type="project" value="TreeGrafter"/>
</dbReference>
<feature type="compositionally biased region" description="Polar residues" evidence="1">
    <location>
        <begin position="691"/>
        <end position="705"/>
    </location>
</feature>
<dbReference type="Gene3D" id="1.25.40.990">
    <property type="match status" value="1"/>
</dbReference>
<keyword evidence="4" id="KW-1185">Reference proteome</keyword>
<dbReference type="Proteomes" id="UP000770015">
    <property type="component" value="Unassembled WGS sequence"/>
</dbReference>
<feature type="region of interest" description="Disordered" evidence="1">
    <location>
        <begin position="1"/>
        <end position="101"/>
    </location>
</feature>
<dbReference type="AlphaFoldDB" id="A0A9P8VA22"/>
<evidence type="ECO:0000313" key="3">
    <source>
        <dbReference type="EMBL" id="KAH6686343.1"/>
    </source>
</evidence>
<feature type="domain" description="SAC3/GANP/THP3 conserved" evidence="2">
    <location>
        <begin position="214"/>
        <end position="528"/>
    </location>
</feature>
<feature type="compositionally biased region" description="Basic residues" evidence="1">
    <location>
        <begin position="12"/>
        <end position="25"/>
    </location>
</feature>
<dbReference type="InterPro" id="IPR005062">
    <property type="entry name" value="SAC3/GANP/THP3_conserved"/>
</dbReference>
<evidence type="ECO:0000259" key="2">
    <source>
        <dbReference type="Pfam" id="PF03399"/>
    </source>
</evidence>
<evidence type="ECO:0000256" key="1">
    <source>
        <dbReference type="SAM" id="MobiDB-lite"/>
    </source>
</evidence>
<feature type="compositionally biased region" description="Polar residues" evidence="1">
    <location>
        <begin position="712"/>
        <end position="723"/>
    </location>
</feature>
<evidence type="ECO:0000313" key="4">
    <source>
        <dbReference type="Proteomes" id="UP000770015"/>
    </source>
</evidence>
<dbReference type="PANTHER" id="PTHR12436:SF3">
    <property type="entry name" value="GERMINAL-CENTER ASSOCIATED NUCLEAR PROTEIN"/>
    <property type="match status" value="1"/>
</dbReference>
<dbReference type="PANTHER" id="PTHR12436">
    <property type="entry name" value="80 KDA MCM3-ASSOCIATED PROTEIN"/>
    <property type="match status" value="1"/>
</dbReference>
<feature type="compositionally biased region" description="Low complexity" evidence="1">
    <location>
        <begin position="1"/>
        <end position="11"/>
    </location>
</feature>
<protein>
    <submittedName>
        <fullName evidence="3">80 kd MCM3-associated protein</fullName>
    </submittedName>
</protein>
<sequence length="739" mass="83193">MPSKASSSSVCRRQRRRPNHSQRRPPAREPAEPGSLSLDGAGDSRWLKRKQKNAMSGRQTKQRRGASPFDGALSDDNRRQKNNGAADRKKPTASSAQSIVANGKDFKSKKFAAGAGAARPNSVTYEVDENAYPTGPLLPFATSIYDQLRSDGIYPPKWPNSLSNTVAMGKLREDHKVYRDRARDSLIRANLVDAPGVQKRLEDALVFKGVCENMCPEMEMITRIIEPDIPSVEKDPATSFVERRKMIKKLARSAAGQETPLPMDVLSVASMRRTLNYLIDNLLRTDENLPVVHGYLWDRTRALRRDFTFHSEMCAEELTDQVYCYENIIRFHVTALHLLSRKSVRPEEFSEQQELEQLSKTLMSLMSAYETCEAKNVICENESEFRAYYGLFFASSPDIQSSFQRGARSLQAWKDSDVIRTAVSLIEALQNTSSKHGPLGNSPSHAALGMHSVYFRILESPEVSYTMACFAEIHFGTLRRSILQQAKKAYRRPKILSKDPTPALLNSFLRFDTDEEAVEFIEMHGLDFLPNEDAPHDPSRRYLDVTKLIGQPRIHHAYSSSLVEMKRGNRSLPTVIHETTFEDPSAPAAKFSDEESLFVSDNAGHNYPSGNHALQLRTPTSHTAKTDPSPSLDIGIQRNRHSHRQLEPFKSFAFRKPPSRLIFRSPVDTTQQQPILLRPKLSGHGHAPVDNSKSVRPTLETSSKPQPLRPANSESQPIQSTSHFHPVVRLWRPSSDESV</sequence>
<organism evidence="3 4">
    <name type="scientific">Plectosphaerella plurivora</name>
    <dbReference type="NCBI Taxonomy" id="936078"/>
    <lineage>
        <taxon>Eukaryota</taxon>
        <taxon>Fungi</taxon>
        <taxon>Dikarya</taxon>
        <taxon>Ascomycota</taxon>
        <taxon>Pezizomycotina</taxon>
        <taxon>Sordariomycetes</taxon>
        <taxon>Hypocreomycetidae</taxon>
        <taxon>Glomerellales</taxon>
        <taxon>Plectosphaerellaceae</taxon>
        <taxon>Plectosphaerella</taxon>
    </lineage>
</organism>
<proteinExistence type="predicted"/>
<dbReference type="InterPro" id="IPR045107">
    <property type="entry name" value="SAC3/GANP/THP3"/>
</dbReference>
<comment type="caution">
    <text evidence="3">The sequence shown here is derived from an EMBL/GenBank/DDBJ whole genome shotgun (WGS) entry which is preliminary data.</text>
</comment>
<name>A0A9P8VA22_9PEZI</name>
<accession>A0A9P8VA22</accession>
<dbReference type="Pfam" id="PF03399">
    <property type="entry name" value="SAC3_GANP"/>
    <property type="match status" value="1"/>
</dbReference>
<gene>
    <name evidence="3" type="ORF">F5X68DRAFT_134991</name>
</gene>
<dbReference type="GO" id="GO:0070390">
    <property type="term" value="C:transcription export complex 2"/>
    <property type="evidence" value="ECO:0007669"/>
    <property type="project" value="TreeGrafter"/>
</dbReference>